<keyword evidence="2" id="KW-1185">Reference proteome</keyword>
<organism evidence="1 2">
    <name type="scientific">Sphingomonas psychrolutea</name>
    <dbReference type="NCBI Taxonomy" id="1259676"/>
    <lineage>
        <taxon>Bacteria</taxon>
        <taxon>Pseudomonadati</taxon>
        <taxon>Pseudomonadota</taxon>
        <taxon>Alphaproteobacteria</taxon>
        <taxon>Sphingomonadales</taxon>
        <taxon>Sphingomonadaceae</taxon>
        <taxon>Sphingomonas</taxon>
    </lineage>
</organism>
<name>A0ABQ1H721_9SPHN</name>
<proteinExistence type="predicted"/>
<dbReference type="EMBL" id="BMDW01000034">
    <property type="protein sequence ID" value="GGA61655.1"/>
    <property type="molecule type" value="Genomic_DNA"/>
</dbReference>
<evidence type="ECO:0000313" key="2">
    <source>
        <dbReference type="Proteomes" id="UP000618591"/>
    </source>
</evidence>
<comment type="caution">
    <text evidence="1">The sequence shown here is derived from an EMBL/GenBank/DDBJ whole genome shotgun (WGS) entry which is preliminary data.</text>
</comment>
<accession>A0ABQ1H721</accession>
<reference evidence="2" key="1">
    <citation type="journal article" date="2019" name="Int. J. Syst. Evol. Microbiol.">
        <title>The Global Catalogue of Microorganisms (GCM) 10K type strain sequencing project: providing services to taxonomists for standard genome sequencing and annotation.</title>
        <authorList>
            <consortium name="The Broad Institute Genomics Platform"/>
            <consortium name="The Broad Institute Genome Sequencing Center for Infectious Disease"/>
            <person name="Wu L."/>
            <person name="Ma J."/>
        </authorList>
    </citation>
    <scope>NUCLEOTIDE SEQUENCE [LARGE SCALE GENOMIC DNA]</scope>
    <source>
        <strain evidence="2">CGMCC 1.10106</strain>
    </source>
</reference>
<evidence type="ECO:0000313" key="1">
    <source>
        <dbReference type="EMBL" id="GGA61655.1"/>
    </source>
</evidence>
<dbReference type="RefSeq" id="WP_188449816.1">
    <property type="nucleotide sequence ID" value="NZ_BMDW01000034.1"/>
</dbReference>
<dbReference type="Proteomes" id="UP000618591">
    <property type="component" value="Unassembled WGS sequence"/>
</dbReference>
<protein>
    <submittedName>
        <fullName evidence="1">Uncharacterized protein</fullName>
    </submittedName>
</protein>
<gene>
    <name evidence="1" type="ORF">GCM10011395_35010</name>
</gene>
<sequence>MNVHRRPADFASVDANSSLIWLLGQPHLEEYLSFVARKVVGGDAIPPFQLAEEWRAANDRYYALEQAEAGEADRIKTRALPKALASLADEVRADRYYQAIFDALPTTIEMVEIDRLVMWQGQVADRFATLRGEMLGRTPTPDALFRFCLPLQRDLPAVSIRRLSADRYQFVSDATDFGAQTPQFLPEALLDTLKATGPLAAALTIPIGFGANFLSAIRSDDRLLLHNGYHRAYALRALGIRYAPCVVQTVTRRDELKYAADPRVTGDPAFYFRADRPPLLRDFFDPKLAKRLQVLPIQTVVDIQVSVTSCSSTPLPLRHQG</sequence>